<keyword evidence="1" id="KW-0539">Nucleus</keyword>
<reference evidence="5" key="1">
    <citation type="submission" date="2025-05" db="UniProtKB">
        <authorList>
            <consortium name="EnsemblMetazoa"/>
        </authorList>
    </citation>
    <scope>IDENTIFICATION</scope>
</reference>
<dbReference type="EnsemblMetazoa" id="XM_050657842.1">
    <property type="protein sequence ID" value="XP_050513799.1"/>
    <property type="gene ID" value="LOC126889502"/>
</dbReference>
<name>A0ABM5KUD6_DIAVI</name>
<evidence type="ECO:0000313" key="5">
    <source>
        <dbReference type="EnsemblMetazoa" id="XP_050513799.1"/>
    </source>
</evidence>
<evidence type="ECO:0000259" key="4">
    <source>
        <dbReference type="PROSITE" id="PS51031"/>
    </source>
</evidence>
<organism evidence="5 6">
    <name type="scientific">Diabrotica virgifera virgifera</name>
    <name type="common">western corn rootworm</name>
    <dbReference type="NCBI Taxonomy" id="50390"/>
    <lineage>
        <taxon>Eukaryota</taxon>
        <taxon>Metazoa</taxon>
        <taxon>Ecdysozoa</taxon>
        <taxon>Arthropoda</taxon>
        <taxon>Hexapoda</taxon>
        <taxon>Insecta</taxon>
        <taxon>Pterygota</taxon>
        <taxon>Neoptera</taxon>
        <taxon>Endopterygota</taxon>
        <taxon>Coleoptera</taxon>
        <taxon>Polyphaga</taxon>
        <taxon>Cucujiformia</taxon>
        <taxon>Chrysomeloidea</taxon>
        <taxon>Chrysomelidae</taxon>
        <taxon>Galerucinae</taxon>
        <taxon>Diabroticina</taxon>
        <taxon>Diabroticites</taxon>
        <taxon>Diabrotica</taxon>
    </lineage>
</organism>
<dbReference type="GeneID" id="126889502"/>
<evidence type="ECO:0000256" key="1">
    <source>
        <dbReference type="PROSITE-ProRule" id="PRU00371"/>
    </source>
</evidence>
<dbReference type="SMART" id="SM00595">
    <property type="entry name" value="MADF"/>
    <property type="match status" value="1"/>
</dbReference>
<dbReference type="Pfam" id="PF02944">
    <property type="entry name" value="BESS"/>
    <property type="match status" value="1"/>
</dbReference>
<evidence type="ECO:0000256" key="2">
    <source>
        <dbReference type="SAM" id="MobiDB-lite"/>
    </source>
</evidence>
<feature type="compositionally biased region" description="Polar residues" evidence="2">
    <location>
        <begin position="177"/>
        <end position="204"/>
    </location>
</feature>
<feature type="domain" description="BESS" evidence="4">
    <location>
        <begin position="240"/>
        <end position="279"/>
    </location>
</feature>
<dbReference type="Proteomes" id="UP001652700">
    <property type="component" value="Unplaced"/>
</dbReference>
<keyword evidence="6" id="KW-1185">Reference proteome</keyword>
<evidence type="ECO:0008006" key="7">
    <source>
        <dbReference type="Google" id="ProtNLM"/>
    </source>
</evidence>
<accession>A0ABM5KUD6</accession>
<dbReference type="RefSeq" id="XP_050513799.1">
    <property type="nucleotide sequence ID" value="XM_050657842.1"/>
</dbReference>
<feature type="domain" description="MADF" evidence="3">
    <location>
        <begin position="5"/>
        <end position="100"/>
    </location>
</feature>
<dbReference type="PROSITE" id="PS51031">
    <property type="entry name" value="BESS"/>
    <property type="match status" value="1"/>
</dbReference>
<dbReference type="Pfam" id="PF10545">
    <property type="entry name" value="MADF_DNA_bdg"/>
    <property type="match status" value="1"/>
</dbReference>
<evidence type="ECO:0000259" key="3">
    <source>
        <dbReference type="PROSITE" id="PS51029"/>
    </source>
</evidence>
<dbReference type="InterPro" id="IPR006578">
    <property type="entry name" value="MADF-dom"/>
</dbReference>
<dbReference type="PANTHER" id="PTHR12243:SF67">
    <property type="entry name" value="COREPRESSOR OF PANGOLIN, ISOFORM A-RELATED"/>
    <property type="match status" value="1"/>
</dbReference>
<dbReference type="PANTHER" id="PTHR12243">
    <property type="entry name" value="MADF DOMAIN TRANSCRIPTION FACTOR"/>
    <property type="match status" value="1"/>
</dbReference>
<protein>
    <recommendedName>
        <fullName evidence="7">Transcription factor Adf-1-like</fullName>
    </recommendedName>
</protein>
<dbReference type="PROSITE" id="PS51029">
    <property type="entry name" value="MADF"/>
    <property type="match status" value="1"/>
</dbReference>
<proteinExistence type="predicted"/>
<comment type="subcellular location">
    <subcellularLocation>
        <location evidence="1">Nucleus</location>
    </subcellularLocation>
</comment>
<feature type="region of interest" description="Disordered" evidence="2">
    <location>
        <begin position="174"/>
        <end position="214"/>
    </location>
</feature>
<dbReference type="InterPro" id="IPR039353">
    <property type="entry name" value="TF_Adf1"/>
</dbReference>
<dbReference type="InterPro" id="IPR004210">
    <property type="entry name" value="BESS_motif"/>
</dbReference>
<sequence>MDLELLINAVREQKLLWNKKHKDYRNRLLARRAWKRVADGLGCTSADAQKKWKNLRDSFARELKKIPKRRSGADAENGGGEYRGDWPYFEAMKFLEVVIKPRASTTSVPRIFLDETDMLDDDTIMSVLSDSTVVSGNTDTITENQTETQHEDDSNSVAHATEGQFALEQDAMEPTENDNLTPGMSQINQSVGTSRPQTRHNQSEAAVEKKRRNPTDISEVFMNLEREKIKLLKKDMDVQDDDDLNWFKSISPYLKKLPPLNKLLFRTNVQEILFNELAKFEPQQQSSSSQTSQP</sequence>
<evidence type="ECO:0000313" key="6">
    <source>
        <dbReference type="Proteomes" id="UP001652700"/>
    </source>
</evidence>